<feature type="domain" description="Glycosyl hydrolase family 59 C-terminal lectin" evidence="16">
    <location>
        <begin position="499"/>
        <end position="678"/>
    </location>
</feature>
<dbReference type="Pfam" id="PF02057">
    <property type="entry name" value="Glyco_hydro_59"/>
    <property type="match status" value="1"/>
</dbReference>
<evidence type="ECO:0000256" key="11">
    <source>
        <dbReference type="ARBA" id="ARBA00033098"/>
    </source>
</evidence>
<dbReference type="PANTHER" id="PTHR15172:SF1">
    <property type="entry name" value="GALACTOCEREBROSIDASE"/>
    <property type="match status" value="1"/>
</dbReference>
<organism evidence="17 18">
    <name type="scientific">Ridgeia piscesae</name>
    <name type="common">Tubeworm</name>
    <dbReference type="NCBI Taxonomy" id="27915"/>
    <lineage>
        <taxon>Eukaryota</taxon>
        <taxon>Metazoa</taxon>
        <taxon>Spiralia</taxon>
        <taxon>Lophotrochozoa</taxon>
        <taxon>Annelida</taxon>
        <taxon>Polychaeta</taxon>
        <taxon>Sedentaria</taxon>
        <taxon>Canalipalpata</taxon>
        <taxon>Sabellida</taxon>
        <taxon>Siboglinidae</taxon>
        <taxon>Ridgeia</taxon>
    </lineage>
</organism>
<dbReference type="Gene3D" id="2.60.120.560">
    <property type="entry name" value="Exo-inulinase, domain 1"/>
    <property type="match status" value="1"/>
</dbReference>
<dbReference type="SUPFAM" id="SSF51445">
    <property type="entry name" value="(Trans)glycosidases"/>
    <property type="match status" value="1"/>
</dbReference>
<dbReference type="GO" id="GO:0005764">
    <property type="term" value="C:lysosome"/>
    <property type="evidence" value="ECO:0007669"/>
    <property type="project" value="TreeGrafter"/>
</dbReference>
<evidence type="ECO:0000256" key="2">
    <source>
        <dbReference type="ARBA" id="ARBA00012657"/>
    </source>
</evidence>
<keyword evidence="7" id="KW-0443">Lipid metabolism</keyword>
<protein>
    <recommendedName>
        <fullName evidence="2">galactosylceramidase</fullName>
        <ecNumber evidence="2">3.2.1.46</ecNumber>
    </recommendedName>
    <alternativeName>
        <fullName evidence="11">Galactosylceramidase</fullName>
    </alternativeName>
</protein>
<dbReference type="GO" id="GO:0006683">
    <property type="term" value="P:galactosylceramide catabolic process"/>
    <property type="evidence" value="ECO:0007669"/>
    <property type="project" value="InterPro"/>
</dbReference>
<evidence type="ECO:0000256" key="3">
    <source>
        <dbReference type="ARBA" id="ARBA00022729"/>
    </source>
</evidence>
<keyword evidence="8" id="KW-1015">Disulfide bond</keyword>
<dbReference type="Pfam" id="PF17387">
    <property type="entry name" value="Glyco_hydro_59M"/>
    <property type="match status" value="1"/>
</dbReference>
<keyword evidence="10" id="KW-0326">Glycosidase</keyword>
<accession>A0AAD9KMC5</accession>
<dbReference type="InterPro" id="IPR049162">
    <property type="entry name" value="GH59_C"/>
</dbReference>
<feature type="active site" description="Proton donor/acceptor" evidence="12">
    <location>
        <position position="181"/>
    </location>
</feature>
<evidence type="ECO:0000313" key="18">
    <source>
        <dbReference type="Proteomes" id="UP001209878"/>
    </source>
</evidence>
<keyword evidence="18" id="KW-1185">Reference proteome</keyword>
<dbReference type="GO" id="GO:0016020">
    <property type="term" value="C:membrane"/>
    <property type="evidence" value="ECO:0007669"/>
    <property type="project" value="GOC"/>
</dbReference>
<keyword evidence="3 13" id="KW-0732">Signal</keyword>
<comment type="similarity">
    <text evidence="1">Belongs to the glycosyl hydrolase 59 family.</text>
</comment>
<keyword evidence="6" id="KW-0442">Lipid degradation</keyword>
<dbReference type="Gene3D" id="3.20.20.70">
    <property type="entry name" value="Aldolase class I"/>
    <property type="match status" value="1"/>
</dbReference>
<proteinExistence type="inferred from homology"/>
<comment type="caution">
    <text evidence="17">The sequence shown here is derived from an EMBL/GenBank/DDBJ whole genome shotgun (WGS) entry which is preliminary data.</text>
</comment>
<reference evidence="17" key="1">
    <citation type="journal article" date="2023" name="Mol. Biol. Evol.">
        <title>Third-Generation Sequencing Reveals the Adaptive Role of the Epigenome in Three Deep-Sea Polychaetes.</title>
        <authorList>
            <person name="Perez M."/>
            <person name="Aroh O."/>
            <person name="Sun Y."/>
            <person name="Lan Y."/>
            <person name="Juniper S.K."/>
            <person name="Young C.R."/>
            <person name="Angers B."/>
            <person name="Qian P.Y."/>
        </authorList>
    </citation>
    <scope>NUCLEOTIDE SEQUENCE</scope>
    <source>
        <strain evidence="17">R07B-5</strain>
    </source>
</reference>
<evidence type="ECO:0000259" key="14">
    <source>
        <dbReference type="Pfam" id="PF02057"/>
    </source>
</evidence>
<gene>
    <name evidence="17" type="ORF">NP493_850g00032</name>
</gene>
<keyword evidence="5" id="KW-0746">Sphingolipid metabolism</keyword>
<feature type="chain" id="PRO_5042265740" description="galactosylceramidase" evidence="13">
    <location>
        <begin position="23"/>
        <end position="680"/>
    </location>
</feature>
<evidence type="ECO:0000256" key="4">
    <source>
        <dbReference type="ARBA" id="ARBA00022801"/>
    </source>
</evidence>
<feature type="signal peptide" evidence="13">
    <location>
        <begin position="1"/>
        <end position="22"/>
    </location>
</feature>
<dbReference type="InterPro" id="IPR017853">
    <property type="entry name" value="GH"/>
</dbReference>
<dbReference type="Gene3D" id="3.20.20.80">
    <property type="entry name" value="Glycosidases"/>
    <property type="match status" value="1"/>
</dbReference>
<dbReference type="Proteomes" id="UP001209878">
    <property type="component" value="Unassembled WGS sequence"/>
</dbReference>
<sequence length="680" mass="76094">MALCRKLSFLFVANLFFTNVCAGNTDYTVSVDSGVARRFDGIGAISGGGATSKLLVNYPLKERAEVLDFLFKPQYGASLHILKVEIGGDAQSSIGTESSHMHDSWDENYQRGYEWWIMKEAKKRNPDIILAGLPWAFPGWLGYAWWPYENISRTADYVVRWIEGAAKVHNLTIDIIGIWNEKPYDVGYVKVLRKTLDARGFKNVQIIAADQIGIDSWDVVDVLKKDKEFNAAVSMIGGHYPGTYTTDEAKKFGKPLWSSEDYSTRNDERGAGCMARILNQNYVNGLMTSTIAWNLLDSYYNDTWYNGHGLMTANQPWSGHYKVSSPIWTTAHTTQFTQVGWHYLPHGHGVGTLKFGGSYVSLVSPDRKQLNIIIETMDTTTADFCVNEPQQPSKVLPQNITFHLNGTLGKIQTLQLWYSHLGLHKEESVYFKHLGEIKVTNGVVSLPLTVNSVYTLTTLKTGHKGSVLGRQPSPRSFPPIYKDNFDSYAAYEEAANFAQQVGVFEIRPAEGSKSHNHVAGGNVLRQVLLYAPIHWCPTLMVQPFALIGDYKWHDMSVTVDVRVGHVNATDGVFVAARVNNSGCTAFLAKGIYFFLLFDIQQWQVSYDLARTEVISHGDYHLSHDQWYKIALKVKGNFTAVRVDGKTVFNKEVPVRNKNGFAAIGTDTLGLADFDNFVLTA</sequence>
<evidence type="ECO:0000259" key="15">
    <source>
        <dbReference type="Pfam" id="PF17387"/>
    </source>
</evidence>
<feature type="domain" description="Glycosyl hydrolase family 59 central" evidence="15">
    <location>
        <begin position="348"/>
        <end position="463"/>
    </location>
</feature>
<dbReference type="AlphaFoldDB" id="A0AAD9KMC5"/>
<evidence type="ECO:0000256" key="7">
    <source>
        <dbReference type="ARBA" id="ARBA00023098"/>
    </source>
</evidence>
<evidence type="ECO:0000256" key="10">
    <source>
        <dbReference type="ARBA" id="ARBA00023295"/>
    </source>
</evidence>
<dbReference type="GO" id="GO:0004336">
    <property type="term" value="F:galactosylceramidase activity"/>
    <property type="evidence" value="ECO:0007669"/>
    <property type="project" value="UniProtKB-EC"/>
</dbReference>
<dbReference type="InterPro" id="IPR049161">
    <property type="entry name" value="GH59_cat"/>
</dbReference>
<feature type="domain" description="Glycosyl hydrolase family 59 catalytic" evidence="14">
    <location>
        <begin position="39"/>
        <end position="335"/>
    </location>
</feature>
<evidence type="ECO:0000259" key="16">
    <source>
        <dbReference type="Pfam" id="PF21708"/>
    </source>
</evidence>
<evidence type="ECO:0000256" key="9">
    <source>
        <dbReference type="ARBA" id="ARBA00023180"/>
    </source>
</evidence>
<evidence type="ECO:0000256" key="6">
    <source>
        <dbReference type="ARBA" id="ARBA00022963"/>
    </source>
</evidence>
<feature type="active site" description="Nucleophile" evidence="12">
    <location>
        <position position="260"/>
    </location>
</feature>
<dbReference type="InterPro" id="IPR013785">
    <property type="entry name" value="Aldolase_TIM"/>
</dbReference>
<dbReference type="PANTHER" id="PTHR15172">
    <property type="entry name" value="GALACTOCEREBROSIDASE"/>
    <property type="match status" value="1"/>
</dbReference>
<keyword evidence="4" id="KW-0378">Hydrolase</keyword>
<name>A0AAD9KMC5_RIDPI</name>
<evidence type="ECO:0000256" key="13">
    <source>
        <dbReference type="SAM" id="SignalP"/>
    </source>
</evidence>
<evidence type="ECO:0000256" key="8">
    <source>
        <dbReference type="ARBA" id="ARBA00023157"/>
    </source>
</evidence>
<evidence type="ECO:0000256" key="12">
    <source>
        <dbReference type="PIRSR" id="PIRSR601286-50"/>
    </source>
</evidence>
<keyword evidence="9" id="KW-0325">Glycoprotein</keyword>
<evidence type="ECO:0000313" key="17">
    <source>
        <dbReference type="EMBL" id="KAK2173759.1"/>
    </source>
</evidence>
<dbReference type="PRINTS" id="PR00850">
    <property type="entry name" value="GLHYDRLASE59"/>
</dbReference>
<dbReference type="EMBL" id="JAODUO010000849">
    <property type="protein sequence ID" value="KAK2173759.1"/>
    <property type="molecule type" value="Genomic_DNA"/>
</dbReference>
<dbReference type="InterPro" id="IPR001286">
    <property type="entry name" value="Glyco_hydro_59"/>
</dbReference>
<evidence type="ECO:0000256" key="1">
    <source>
        <dbReference type="ARBA" id="ARBA00005637"/>
    </source>
</evidence>
<dbReference type="Pfam" id="PF21708">
    <property type="entry name" value="Glyco_hydro_59_C"/>
    <property type="match status" value="1"/>
</dbReference>
<dbReference type="EC" id="3.2.1.46" evidence="2"/>
<evidence type="ECO:0000256" key="5">
    <source>
        <dbReference type="ARBA" id="ARBA00022919"/>
    </source>
</evidence>
<dbReference type="InterPro" id="IPR035394">
    <property type="entry name" value="Glyco_hydro_59_dom"/>
</dbReference>